<keyword evidence="7" id="KW-1185">Reference proteome</keyword>
<reference evidence="7" key="1">
    <citation type="submission" date="2023-07" db="EMBL/GenBank/DDBJ databases">
        <title>A draft genome of Kazachstania heterogenica Y-27499.</title>
        <authorList>
            <person name="Donic C."/>
            <person name="Kralova J.S."/>
            <person name="Fidel L."/>
            <person name="Ben-Dor S."/>
            <person name="Jung S."/>
        </authorList>
    </citation>
    <scope>NUCLEOTIDE SEQUENCE [LARGE SCALE GENOMIC DNA]</scope>
    <source>
        <strain evidence="7">Y27499</strain>
    </source>
</reference>
<proteinExistence type="predicted"/>
<dbReference type="EMBL" id="JAWIZZ010000023">
    <property type="protein sequence ID" value="KAK5781938.1"/>
    <property type="molecule type" value="Genomic_DNA"/>
</dbReference>
<evidence type="ECO:0000313" key="7">
    <source>
        <dbReference type="Proteomes" id="UP001306508"/>
    </source>
</evidence>
<keyword evidence="5" id="KW-1133">Transmembrane helix</keyword>
<dbReference type="InterPro" id="IPR039297">
    <property type="entry name" value="COX7a"/>
</dbReference>
<dbReference type="Proteomes" id="UP001306508">
    <property type="component" value="Unassembled WGS sequence"/>
</dbReference>
<feature type="transmembrane region" description="Helical" evidence="5">
    <location>
        <begin position="30"/>
        <end position="50"/>
    </location>
</feature>
<dbReference type="AlphaFoldDB" id="A0AAN7WPY7"/>
<evidence type="ECO:0000256" key="1">
    <source>
        <dbReference type="ARBA" id="ARBA00004273"/>
    </source>
</evidence>
<keyword evidence="3" id="KW-0496">Mitochondrion</keyword>
<name>A0AAN7WPY7_9SACH</name>
<dbReference type="Pfam" id="PF02238">
    <property type="entry name" value="COX7a"/>
    <property type="match status" value="1"/>
</dbReference>
<sequence>MAPKNRVIELQRIFQSSTKPLWWRHPRSPFLLYPFYGLLTVAVVAPLLYIPNAVMGIKAKKADE</sequence>
<evidence type="ECO:0000313" key="6">
    <source>
        <dbReference type="EMBL" id="KAK5781938.1"/>
    </source>
</evidence>
<evidence type="ECO:0000256" key="5">
    <source>
        <dbReference type="SAM" id="Phobius"/>
    </source>
</evidence>
<keyword evidence="2" id="KW-0999">Mitochondrion inner membrane</keyword>
<keyword evidence="5" id="KW-0812">Transmembrane</keyword>
<accession>A0AAN7WPY7</accession>
<evidence type="ECO:0000256" key="3">
    <source>
        <dbReference type="ARBA" id="ARBA00023128"/>
    </source>
</evidence>
<keyword evidence="4 5" id="KW-0472">Membrane</keyword>
<protein>
    <submittedName>
        <fullName evidence="6">Uncharacterized protein</fullName>
    </submittedName>
</protein>
<evidence type="ECO:0000256" key="4">
    <source>
        <dbReference type="ARBA" id="ARBA00023136"/>
    </source>
</evidence>
<comment type="caution">
    <text evidence="6">The sequence shown here is derived from an EMBL/GenBank/DDBJ whole genome shotgun (WGS) entry which is preliminary data.</text>
</comment>
<dbReference type="GO" id="GO:0005743">
    <property type="term" value="C:mitochondrial inner membrane"/>
    <property type="evidence" value="ECO:0007669"/>
    <property type="project" value="UniProtKB-SubCell"/>
</dbReference>
<gene>
    <name evidence="6" type="ORF">RI543_000590</name>
</gene>
<evidence type="ECO:0000256" key="2">
    <source>
        <dbReference type="ARBA" id="ARBA00022792"/>
    </source>
</evidence>
<comment type="subcellular location">
    <subcellularLocation>
        <location evidence="1">Mitochondrion inner membrane</location>
    </subcellularLocation>
</comment>
<organism evidence="6 7">
    <name type="scientific">Arxiozyma heterogenica</name>
    <dbReference type="NCBI Taxonomy" id="278026"/>
    <lineage>
        <taxon>Eukaryota</taxon>
        <taxon>Fungi</taxon>
        <taxon>Dikarya</taxon>
        <taxon>Ascomycota</taxon>
        <taxon>Saccharomycotina</taxon>
        <taxon>Saccharomycetes</taxon>
        <taxon>Saccharomycetales</taxon>
        <taxon>Saccharomycetaceae</taxon>
        <taxon>Arxiozyma</taxon>
    </lineage>
</organism>